<feature type="compositionally biased region" description="Polar residues" evidence="5">
    <location>
        <begin position="1508"/>
        <end position="1518"/>
    </location>
</feature>
<dbReference type="PROSITE" id="PS50012">
    <property type="entry name" value="RCC1_3"/>
    <property type="match status" value="4"/>
</dbReference>
<feature type="region of interest" description="Disordered" evidence="5">
    <location>
        <begin position="1145"/>
        <end position="1167"/>
    </location>
</feature>
<accession>A0A7J6EU20</accession>
<feature type="compositionally biased region" description="Basic and acidic residues" evidence="5">
    <location>
        <begin position="461"/>
        <end position="472"/>
    </location>
</feature>
<gene>
    <name evidence="7" type="ORF">G4B88_024503</name>
</gene>
<feature type="compositionally biased region" description="Basic and acidic residues" evidence="5">
    <location>
        <begin position="1155"/>
        <end position="1167"/>
    </location>
</feature>
<dbReference type="SUPFAM" id="SSF50985">
    <property type="entry name" value="RCC1/BLIP-II"/>
    <property type="match status" value="1"/>
</dbReference>
<proteinExistence type="predicted"/>
<dbReference type="Proteomes" id="UP000583929">
    <property type="component" value="Unassembled WGS sequence"/>
</dbReference>
<evidence type="ECO:0000256" key="5">
    <source>
        <dbReference type="SAM" id="MobiDB-lite"/>
    </source>
</evidence>
<dbReference type="Gene3D" id="1.20.5.190">
    <property type="match status" value="1"/>
</dbReference>
<dbReference type="InterPro" id="IPR027417">
    <property type="entry name" value="P-loop_NTPase"/>
</dbReference>
<dbReference type="InterPro" id="IPR058923">
    <property type="entry name" value="RCC1-like_dom"/>
</dbReference>
<feature type="compositionally biased region" description="Polar residues" evidence="5">
    <location>
        <begin position="1469"/>
        <end position="1479"/>
    </location>
</feature>
<dbReference type="Pfam" id="PF25390">
    <property type="entry name" value="WD40_RLD"/>
    <property type="match status" value="1"/>
</dbReference>
<dbReference type="PROSITE" id="PS50103">
    <property type="entry name" value="ZF_C3H1"/>
    <property type="match status" value="1"/>
</dbReference>
<feature type="region of interest" description="Disordered" evidence="5">
    <location>
        <begin position="1281"/>
        <end position="1518"/>
    </location>
</feature>
<dbReference type="SUPFAM" id="SSF52540">
    <property type="entry name" value="P-loop containing nucleoside triphosphate hydrolases"/>
    <property type="match status" value="1"/>
</dbReference>
<dbReference type="Pfam" id="PF00612">
    <property type="entry name" value="IQ"/>
    <property type="match status" value="2"/>
</dbReference>
<evidence type="ECO:0000259" key="6">
    <source>
        <dbReference type="PROSITE" id="PS50103"/>
    </source>
</evidence>
<dbReference type="SMART" id="SM00015">
    <property type="entry name" value="IQ"/>
    <property type="match status" value="3"/>
</dbReference>
<evidence type="ECO:0000256" key="1">
    <source>
        <dbReference type="ARBA" id="ARBA00022737"/>
    </source>
</evidence>
<keyword evidence="2" id="KW-0112">Calmodulin-binding</keyword>
<organism evidence="7 8">
    <name type="scientific">Cannabis sativa</name>
    <name type="common">Hemp</name>
    <name type="synonym">Marijuana</name>
    <dbReference type="NCBI Taxonomy" id="3483"/>
    <lineage>
        <taxon>Eukaryota</taxon>
        <taxon>Viridiplantae</taxon>
        <taxon>Streptophyta</taxon>
        <taxon>Embryophyta</taxon>
        <taxon>Tracheophyta</taxon>
        <taxon>Spermatophyta</taxon>
        <taxon>Magnoliopsida</taxon>
        <taxon>eudicotyledons</taxon>
        <taxon>Gunneridae</taxon>
        <taxon>Pentapetalae</taxon>
        <taxon>rosids</taxon>
        <taxon>fabids</taxon>
        <taxon>Rosales</taxon>
        <taxon>Cannabaceae</taxon>
        <taxon>Cannabis</taxon>
    </lineage>
</organism>
<dbReference type="InterPro" id="IPR009091">
    <property type="entry name" value="RCC1/BLIP-II"/>
</dbReference>
<dbReference type="EMBL" id="JAATIQ010000321">
    <property type="protein sequence ID" value="KAF4361927.1"/>
    <property type="molecule type" value="Genomic_DNA"/>
</dbReference>
<feature type="repeat" description="RCC1" evidence="3">
    <location>
        <begin position="226"/>
        <end position="281"/>
    </location>
</feature>
<feature type="compositionally biased region" description="Polar residues" evidence="5">
    <location>
        <begin position="1074"/>
        <end position="1085"/>
    </location>
</feature>
<sequence>MSTVEVEKKVEKEAEKGGELLFCGGTSWDTVGRKKGPVEGNLVSPTRLRPLLNVNIRFVASGCASCHCVALDKGQLGHGDKIQRDRPTVVSELSKYKIVQASAGRSHTVVVTDDGQSLAFGWNKHGQLGTGSVRNEFESSPVRCQVSDVKSTACGADFTVWLSSVEGASILYGFDCGPSTYNTKDSSVKLAYEAQPRPKPIASLSSETIIKVACGTNHTVAVDANGHVYTWGYGGYGRLGHREQKDEWAPRRVDTFQRQNVLPPDAIISAGSVNCACTAAGGQLYMWGKLKTTGDDWMYPKPLMDLRMSTPVDGVNNIHFFRSGWNLRCMDSGNMHHFVGADHSCISWGHAQNGELGYGPMGQKSSAVPKKVDILEGMHVISVACGLSHSMVVVDRTNVADQLSQLDIYDGKAFGEGTLHLVVEVLKKHQRLQEKSEAEAVLLQQTKALKQHLQLRGKLELAKEEGHADHNKPFNGSSRDGSVRGPMSENPSRFFNRANGNRPVHNNRPLCQVCMKFGHTAVTCHYRFDRNWVTPKASAAQPQPTEMPNLDTAAAGLNATAVAHSRTGATLAPAISDDNPSASSPTSHESIPAHSTARDNVNFLLDIVPLLSQELVLVNGLAKLNVKLADALKTLLSQTWHALWSRYPMCCLRVILDGHPRVSEGRKSCQQMGMGKSTTSCFKIITCGSDSADKDDLELTESKGPSDKRGWSFRKRSARHRVLSNTVVTETPAFGNKEGPESAPLNFEAPADTTVPEKITVVHCNDEKPQLPTPVNPKESATLTEVTTESEAETDAKVDEAVVIAIQTAARGFLARRQLSKHKHAVKLQAAVRGHLVRKHAVGTLRCVQAIVKMQALVRARHARQSLGEPCQNSDGKKQETLANKSSGASAGMEKLLSNKFARQLLESTPKTKQIDVKCDPSKSDSAWKWLERWMSVSAVSAAVTEKEVSVTEQQGEKSENFESQLGNITVEPEVISESMDSKFSVHESGVEPEVICEAMDSNFSVHESGVQSESEDNLITYEADEFDFQAGHSSTFSARDNLEQPQQENTSTSDVKETSVEIKPIQKECVQSEVDSQPENNSRSGVPETEAEQPKRSMKRLATDELETESKKFVYGSKKTSNPSFIAAHSKFEELSLAGNLGQSMSSSYQESGDESHKDTFSFEPHSEIRSKDVVVMESPVHGSRLQVGGSECGTELSVTSTLDSPDRSDIVAIEREPEAKVSDEEICNPNHNNNMENLDLKEIGVPTIPESSLSRSIPEQPENLDLVYGDAVSSVITVNSTPPMELNSKRNTTDFQSEPEQHSNTDAQAQVLSPHASPRSHMTAPKSQGTPASHMTVAESHGTPASHMTVAESHGTPASHMTVSESQGTPGSQVSVKAKRNRSGKSRSDQKRESLSAIKKSPSNAGHESGSRSSTEKLPKDQKNGKRRNSFGAMKLEHSEQEPRDSSSNSSIPHFMQATESARAKLNANSSPRSSPDVQDRDIYIKKRHSLPGTNGRQGSPRVERSNSQAQQGTKSNVLLAFIQRENGRDEDCSTCPSFFNAPFGNTLTQPFAVKLDWNNFTLWKTMVIKGNRLKEFINGTKICQTEYIAAEATTGDKSSSFGTIATEVMSYSTSVDLWKALKTLYGAHSKSKSDDTSFDNTLERHSVVSSGSKSTLPPPVGFHFDGSVAPSGLWISIGVGPLLLAIAIRSLELPLIRPRDFVACALGSMSLMLCLQVKLFLCEESPSQVGVDSQDHLQAKAFLSHSTGASSDDVLPPGFEGAHSANLLQTKLSQIPIVEWRCPPKFVLNLAWCVVAGEESQEASIQNQREMRVLEAVYPRPSAIPPNSSDMLNIDDSPYDDVRTPSIPITAIEDEDVADSSSKPMMPFSFPMKTQSMQQSIGAPSSSQHGAPNMAHPPDMEKLAAGLVPSTEPGILAAALTGLVNNEQGNLIDHELLLKILSNPMMVEQLVTEFGTPNPVSQNTPITRSPPINISEPLPSQVNRTLSSIPVSAATSSGAHYPIGAAMGHLTNSHSRFPPPPPVPAPCPPSQVNASAKDINYYKSLIQQHGGDRQENLNPPQYGNRYNHQSAMSQEIVNSPKPRESKPKIMKPCIYFNSSRGCRHGANCAYQHDVSYQQRGSSMSEVQNAKRTKFDREISS</sequence>
<dbReference type="GO" id="GO:0031267">
    <property type="term" value="F:small GTPase binding"/>
    <property type="evidence" value="ECO:0007669"/>
    <property type="project" value="TreeGrafter"/>
</dbReference>
<dbReference type="PROSITE" id="PS00626">
    <property type="entry name" value="RCC1_2"/>
    <property type="match status" value="3"/>
</dbReference>
<evidence type="ECO:0000256" key="4">
    <source>
        <dbReference type="PROSITE-ProRule" id="PRU00723"/>
    </source>
</evidence>
<keyword evidence="4" id="KW-0863">Zinc-finger</keyword>
<dbReference type="InterPro" id="IPR000571">
    <property type="entry name" value="Znf_CCCH"/>
</dbReference>
<feature type="compositionally biased region" description="Polar residues" evidence="5">
    <location>
        <begin position="1880"/>
        <end position="1893"/>
    </location>
</feature>
<feature type="compositionally biased region" description="Basic and acidic residues" evidence="5">
    <location>
        <begin position="1416"/>
        <end position="1426"/>
    </location>
</feature>
<name>A0A7J6EU20_CANSA</name>
<dbReference type="GO" id="GO:0016020">
    <property type="term" value="C:membrane"/>
    <property type="evidence" value="ECO:0007669"/>
    <property type="project" value="TreeGrafter"/>
</dbReference>
<feature type="compositionally biased region" description="Polar residues" evidence="5">
    <location>
        <begin position="578"/>
        <end position="589"/>
    </location>
</feature>
<keyword evidence="8" id="KW-1185">Reference proteome</keyword>
<feature type="repeat" description="RCC1" evidence="3">
    <location>
        <begin position="115"/>
        <end position="165"/>
    </location>
</feature>
<keyword evidence="4" id="KW-0862">Zinc</keyword>
<feature type="compositionally biased region" description="Basic and acidic residues" evidence="5">
    <location>
        <begin position="1055"/>
        <end position="1067"/>
    </location>
</feature>
<dbReference type="Gene3D" id="2.130.10.30">
    <property type="entry name" value="Regulator of chromosome condensation 1/beta-lactamase-inhibitor protein II"/>
    <property type="match status" value="2"/>
</dbReference>
<reference evidence="7 8" key="1">
    <citation type="journal article" date="2020" name="bioRxiv">
        <title>Sequence and annotation of 42 cannabis genomes reveals extensive copy number variation in cannabinoid synthesis and pathogen resistance genes.</title>
        <authorList>
            <person name="Mckernan K.J."/>
            <person name="Helbert Y."/>
            <person name="Kane L.T."/>
            <person name="Ebling H."/>
            <person name="Zhang L."/>
            <person name="Liu B."/>
            <person name="Eaton Z."/>
            <person name="Mclaughlin S."/>
            <person name="Kingan S."/>
            <person name="Baybayan P."/>
            <person name="Concepcion G."/>
            <person name="Jordan M."/>
            <person name="Riva A."/>
            <person name="Barbazuk W."/>
            <person name="Harkins T."/>
        </authorList>
    </citation>
    <scope>NUCLEOTIDE SEQUENCE [LARGE SCALE GENOMIC DNA]</scope>
    <source>
        <strain evidence="8">cv. Jamaican Lion 4</strain>
        <tissue evidence="7">Leaf</tissue>
    </source>
</reference>
<feature type="compositionally biased region" description="Polar residues" evidence="5">
    <location>
        <begin position="1295"/>
        <end position="1313"/>
    </location>
</feature>
<feature type="region of interest" description="Disordered" evidence="5">
    <location>
        <begin position="571"/>
        <end position="593"/>
    </location>
</feature>
<feature type="region of interest" description="Disordered" evidence="5">
    <location>
        <begin position="1880"/>
        <end position="1903"/>
    </location>
</feature>
<dbReference type="PANTHER" id="PTHR46207:SF1">
    <property type="entry name" value="PROTEIN RCC2"/>
    <property type="match status" value="1"/>
</dbReference>
<dbReference type="InterPro" id="IPR000408">
    <property type="entry name" value="Reg_chr_condens"/>
</dbReference>
<dbReference type="InterPro" id="IPR000048">
    <property type="entry name" value="IQ_motif_EF-hand-BS"/>
</dbReference>
<comment type="caution">
    <text evidence="7">The sequence shown here is derived from an EMBL/GenBank/DDBJ whole genome shotgun (WGS) entry which is preliminary data.</text>
</comment>
<evidence type="ECO:0000313" key="7">
    <source>
        <dbReference type="EMBL" id="KAF4361927.1"/>
    </source>
</evidence>
<feature type="region of interest" description="Disordered" evidence="5">
    <location>
        <begin position="461"/>
        <end position="502"/>
    </location>
</feature>
<feature type="domain" description="C3H1-type" evidence="6">
    <location>
        <begin position="2090"/>
        <end position="2118"/>
    </location>
</feature>
<dbReference type="PRINTS" id="PR00633">
    <property type="entry name" value="RCCNDNSATION"/>
</dbReference>
<evidence type="ECO:0000256" key="2">
    <source>
        <dbReference type="ARBA" id="ARBA00022860"/>
    </source>
</evidence>
<dbReference type="InterPro" id="IPR025064">
    <property type="entry name" value="DUF4005"/>
</dbReference>
<feature type="region of interest" description="Disordered" evidence="5">
    <location>
        <begin position="864"/>
        <end position="889"/>
    </location>
</feature>
<feature type="repeat" description="RCC1" evidence="3">
    <location>
        <begin position="56"/>
        <end position="114"/>
    </location>
</feature>
<dbReference type="PROSITE" id="PS50096">
    <property type="entry name" value="IQ"/>
    <property type="match status" value="2"/>
</dbReference>
<protein>
    <recommendedName>
        <fullName evidence="6">C3H1-type domain-containing protein</fullName>
    </recommendedName>
</protein>
<dbReference type="InterPro" id="IPR028641">
    <property type="entry name" value="RCC2"/>
</dbReference>
<keyword evidence="4" id="KW-0479">Metal-binding</keyword>
<dbReference type="Pfam" id="PF13178">
    <property type="entry name" value="DUF4005"/>
    <property type="match status" value="1"/>
</dbReference>
<keyword evidence="1" id="KW-0677">Repeat</keyword>
<feature type="zinc finger region" description="C3H1-type" evidence="4">
    <location>
        <begin position="2090"/>
        <end position="2118"/>
    </location>
</feature>
<dbReference type="PANTHER" id="PTHR46207">
    <property type="entry name" value="PROTEIN RCC2"/>
    <property type="match status" value="1"/>
</dbReference>
<feature type="compositionally biased region" description="Basic and acidic residues" evidence="5">
    <location>
        <begin position="1437"/>
        <end position="1447"/>
    </location>
</feature>
<feature type="compositionally biased region" description="Polar residues" evidence="5">
    <location>
        <begin position="1361"/>
        <end position="1377"/>
    </location>
</feature>
<feature type="repeat" description="RCC1" evidence="3">
    <location>
        <begin position="343"/>
        <end position="396"/>
    </location>
</feature>
<evidence type="ECO:0000313" key="8">
    <source>
        <dbReference type="Proteomes" id="UP000583929"/>
    </source>
</evidence>
<evidence type="ECO:0000256" key="3">
    <source>
        <dbReference type="PROSITE-ProRule" id="PRU00235"/>
    </source>
</evidence>
<dbReference type="GO" id="GO:0005516">
    <property type="term" value="F:calmodulin binding"/>
    <property type="evidence" value="ECO:0007669"/>
    <property type="project" value="UniProtKB-KW"/>
</dbReference>
<dbReference type="GO" id="GO:0008270">
    <property type="term" value="F:zinc ion binding"/>
    <property type="evidence" value="ECO:0007669"/>
    <property type="project" value="UniProtKB-KW"/>
</dbReference>
<feature type="compositionally biased region" description="Polar residues" evidence="5">
    <location>
        <begin position="1039"/>
        <end position="1054"/>
    </location>
</feature>
<feature type="region of interest" description="Disordered" evidence="5">
    <location>
        <begin position="1039"/>
        <end position="1105"/>
    </location>
</feature>
<feature type="region of interest" description="Disordered" evidence="5">
    <location>
        <begin position="2124"/>
        <end position="2143"/>
    </location>
</feature>